<keyword evidence="2" id="KW-0863">Zinc-finger</keyword>
<evidence type="ECO:0000256" key="2">
    <source>
        <dbReference type="ARBA" id="ARBA00022771"/>
    </source>
</evidence>
<accession>A0AA47MHL6</accession>
<dbReference type="Pfam" id="PF00628">
    <property type="entry name" value="PHD"/>
    <property type="match status" value="1"/>
</dbReference>
<dbReference type="SUPFAM" id="SSF54001">
    <property type="entry name" value="Cysteine proteinases"/>
    <property type="match status" value="1"/>
</dbReference>
<reference evidence="6" key="1">
    <citation type="journal article" date="2023" name="Front. Mar. Sci.">
        <title>A new Merluccius polli reference genome to investigate the effects of global change in West African waters.</title>
        <authorList>
            <person name="Mateo J.L."/>
            <person name="Blanco-Fernandez C."/>
            <person name="Garcia-Vazquez E."/>
            <person name="Machado-Schiaffino G."/>
        </authorList>
    </citation>
    <scope>NUCLEOTIDE SEQUENCE</scope>
    <source>
        <strain evidence="6">C29</strain>
        <tissue evidence="6">Fin</tissue>
    </source>
</reference>
<evidence type="ECO:0000313" key="6">
    <source>
        <dbReference type="EMBL" id="KAK0140310.1"/>
    </source>
</evidence>
<protein>
    <submittedName>
        <fullName evidence="6">Poly [ADP-ribose] polymerase 9</fullName>
    </submittedName>
</protein>
<keyword evidence="1" id="KW-0479">Metal-binding</keyword>
<keyword evidence="7" id="KW-1185">Reference proteome</keyword>
<sequence length="619" mass="70450">MAQKSTQNYTRDNRTQGIMEKSQWDLKKIRFQQKRLTRMDDFVHTYQHMHDALLREYQDSLKTKNKTHRVEVEKWKQRKQRRRGVYVTPITKPFDFKKHQEKKDTTSDPSHDLSEEHGKGKSGITKPSPEVVTSQLKSPRQSTSIISDAQKPSSEHVLSQFDTEGAPFVRMADVTVKRKKDQVKTLSAELSQSMEVCVWKADLATFVFDGVVNAANENLQHGGSLALALCKAGGTVIQAESDLKLPCQWLSPECVCGDGWFILGDMIAHAPQVCSPTQPESNQSDSGQLTSLWKIKDTEVVVAVLPSHTRGNNLVIRHSELRSLRPHQWLTGEINFGNYQAVLSFVNIGRVHWKMMWIQQQIHQRKQTLKMLQRVSEYFKMRRICYGKEDWGTVKWRGATMHHPVQQDGSSCGVIVTMMARAVMETFPALPDMSFGTSRKEMACERRTFALSILSSSVFDKDNNCALCSFSKPPGSGPPTTDWIQCDICDGWFHVQCLGMSKDQPFQFEPERNINEEDSTDNSLDGNVSQNEERRDEARVGQNRWCKCGNCVSMVSEKESVCCRELQFLSADVHDIPCITAHENFHAVCLNRDVLWAALVSLHDRESAALPNRNRVTNR</sequence>
<feature type="compositionally biased region" description="Basic and acidic residues" evidence="4">
    <location>
        <begin position="94"/>
        <end position="119"/>
    </location>
</feature>
<dbReference type="Gene3D" id="3.40.220.10">
    <property type="entry name" value="Leucine Aminopeptidase, subunit E, domain 1"/>
    <property type="match status" value="1"/>
</dbReference>
<dbReference type="GO" id="GO:0008270">
    <property type="term" value="F:zinc ion binding"/>
    <property type="evidence" value="ECO:0007669"/>
    <property type="project" value="UniProtKB-KW"/>
</dbReference>
<evidence type="ECO:0000256" key="4">
    <source>
        <dbReference type="SAM" id="MobiDB-lite"/>
    </source>
</evidence>
<evidence type="ECO:0000313" key="7">
    <source>
        <dbReference type="Proteomes" id="UP001174136"/>
    </source>
</evidence>
<dbReference type="InterPro" id="IPR043472">
    <property type="entry name" value="Macro_dom-like"/>
</dbReference>
<dbReference type="SUPFAM" id="SSF57903">
    <property type="entry name" value="FYVE/PHD zinc finger"/>
    <property type="match status" value="1"/>
</dbReference>
<dbReference type="EMBL" id="JAOPHQ010004263">
    <property type="protein sequence ID" value="KAK0140310.1"/>
    <property type="molecule type" value="Genomic_DNA"/>
</dbReference>
<dbReference type="InterPro" id="IPR046815">
    <property type="entry name" value="P2RX7_C"/>
</dbReference>
<evidence type="ECO:0000259" key="5">
    <source>
        <dbReference type="SMART" id="SM00249"/>
    </source>
</evidence>
<dbReference type="SMART" id="SM00249">
    <property type="entry name" value="PHD"/>
    <property type="match status" value="1"/>
</dbReference>
<feature type="compositionally biased region" description="Polar residues" evidence="4">
    <location>
        <begin position="131"/>
        <end position="154"/>
    </location>
</feature>
<comment type="caution">
    <text evidence="6">The sequence shown here is derived from an EMBL/GenBank/DDBJ whole genome shotgun (WGS) entry which is preliminary data.</text>
</comment>
<evidence type="ECO:0000256" key="1">
    <source>
        <dbReference type="ARBA" id="ARBA00022723"/>
    </source>
</evidence>
<feature type="compositionally biased region" description="Polar residues" evidence="4">
    <location>
        <begin position="521"/>
        <end position="530"/>
    </location>
</feature>
<dbReference type="InterPro" id="IPR011011">
    <property type="entry name" value="Znf_FYVE_PHD"/>
</dbReference>
<dbReference type="SUPFAM" id="SSF52949">
    <property type="entry name" value="Macro domain-like"/>
    <property type="match status" value="1"/>
</dbReference>
<feature type="domain" description="Zinc finger PHD-type" evidence="5">
    <location>
        <begin position="464"/>
        <end position="552"/>
    </location>
</feature>
<dbReference type="Gene3D" id="3.30.40.10">
    <property type="entry name" value="Zinc/RING finger domain, C3HC4 (zinc finger)"/>
    <property type="match status" value="1"/>
</dbReference>
<feature type="region of interest" description="Disordered" evidence="4">
    <location>
        <begin position="70"/>
        <end position="154"/>
    </location>
</feature>
<dbReference type="Proteomes" id="UP001174136">
    <property type="component" value="Unassembled WGS sequence"/>
</dbReference>
<dbReference type="AlphaFoldDB" id="A0AA47MHL6"/>
<evidence type="ECO:0000256" key="3">
    <source>
        <dbReference type="ARBA" id="ARBA00022833"/>
    </source>
</evidence>
<dbReference type="Pfam" id="PF20478">
    <property type="entry name" value="P2RX7_C"/>
    <property type="match status" value="1"/>
</dbReference>
<gene>
    <name evidence="6" type="primary">PARP9_2</name>
    <name evidence="6" type="ORF">N1851_022785</name>
</gene>
<name>A0AA47MHL6_MERPO</name>
<proteinExistence type="predicted"/>
<dbReference type="PANTHER" id="PTHR36981">
    <property type="entry name" value="ZGC:195170"/>
    <property type="match status" value="1"/>
</dbReference>
<feature type="region of interest" description="Disordered" evidence="4">
    <location>
        <begin position="512"/>
        <end position="536"/>
    </location>
</feature>
<dbReference type="InterPro" id="IPR038765">
    <property type="entry name" value="Papain-like_cys_pep_sf"/>
</dbReference>
<dbReference type="InterPro" id="IPR001965">
    <property type="entry name" value="Znf_PHD"/>
</dbReference>
<dbReference type="InterPro" id="IPR019787">
    <property type="entry name" value="Znf_PHD-finger"/>
</dbReference>
<dbReference type="InterPro" id="IPR013083">
    <property type="entry name" value="Znf_RING/FYVE/PHD"/>
</dbReference>
<dbReference type="Gene3D" id="3.40.395.10">
    <property type="entry name" value="Adenoviral Proteinase, Chain A"/>
    <property type="match status" value="1"/>
</dbReference>
<organism evidence="6 7">
    <name type="scientific">Merluccius polli</name>
    <name type="common">Benguela hake</name>
    <name type="synonym">Merluccius cadenati</name>
    <dbReference type="NCBI Taxonomy" id="89951"/>
    <lineage>
        <taxon>Eukaryota</taxon>
        <taxon>Metazoa</taxon>
        <taxon>Chordata</taxon>
        <taxon>Craniata</taxon>
        <taxon>Vertebrata</taxon>
        <taxon>Euteleostomi</taxon>
        <taxon>Actinopterygii</taxon>
        <taxon>Neopterygii</taxon>
        <taxon>Teleostei</taxon>
        <taxon>Neoteleostei</taxon>
        <taxon>Acanthomorphata</taxon>
        <taxon>Zeiogadaria</taxon>
        <taxon>Gadariae</taxon>
        <taxon>Gadiformes</taxon>
        <taxon>Gadoidei</taxon>
        <taxon>Merlucciidae</taxon>
        <taxon>Merluccius</taxon>
    </lineage>
</organism>
<dbReference type="PANTHER" id="PTHR36981:SF9">
    <property type="entry name" value="NANOR-RELATED"/>
    <property type="match status" value="1"/>
</dbReference>
<keyword evidence="3" id="KW-0862">Zinc</keyword>